<evidence type="ECO:0000313" key="3">
    <source>
        <dbReference type="Proteomes" id="UP001078443"/>
    </source>
</evidence>
<comment type="caution">
    <text evidence="2">The sequence shown here is derived from an EMBL/GenBank/DDBJ whole genome shotgun (WGS) entry which is preliminary data.</text>
</comment>
<dbReference type="SUPFAM" id="SSF52096">
    <property type="entry name" value="ClpP/crotonase"/>
    <property type="match status" value="1"/>
</dbReference>
<dbReference type="EMBL" id="JAPQER010000010">
    <property type="protein sequence ID" value="MCY6485751.1"/>
    <property type="molecule type" value="Genomic_DNA"/>
</dbReference>
<accession>A0ABT4D3D2</accession>
<gene>
    <name evidence="2" type="ORF">OW763_15610</name>
</gene>
<dbReference type="Gene3D" id="3.90.226.10">
    <property type="entry name" value="2-enoyl-CoA Hydratase, Chain A, domain 1"/>
    <property type="match status" value="1"/>
</dbReference>
<dbReference type="InterPro" id="IPR001753">
    <property type="entry name" value="Enoyl-CoA_hydra/iso"/>
</dbReference>
<comment type="similarity">
    <text evidence="1">Belongs to the enoyl-CoA hydratase/isomerase family.</text>
</comment>
<name>A0ABT4D3D2_9CLOT</name>
<dbReference type="Pfam" id="PF00378">
    <property type="entry name" value="ECH_1"/>
    <property type="match status" value="1"/>
</dbReference>
<protein>
    <submittedName>
        <fullName evidence="2">Enoyl-CoA hydratase/isomerase family protein</fullName>
    </submittedName>
</protein>
<dbReference type="Proteomes" id="UP001078443">
    <property type="component" value="Unassembled WGS sequence"/>
</dbReference>
<dbReference type="RefSeq" id="WP_268042364.1">
    <property type="nucleotide sequence ID" value="NZ_JAPQER010000010.1"/>
</dbReference>
<keyword evidence="3" id="KW-1185">Reference proteome</keyword>
<reference evidence="2" key="1">
    <citation type="submission" date="2022-12" db="EMBL/GenBank/DDBJ databases">
        <authorList>
            <person name="Wang J."/>
        </authorList>
    </citation>
    <scope>NUCLEOTIDE SEQUENCE</scope>
    <source>
        <strain evidence="2">HY-45-18</strain>
    </source>
</reference>
<organism evidence="2 3">
    <name type="scientific">Clostridium aestuarii</name>
    <dbReference type="NCBI Taxonomy" id="338193"/>
    <lineage>
        <taxon>Bacteria</taxon>
        <taxon>Bacillati</taxon>
        <taxon>Bacillota</taxon>
        <taxon>Clostridia</taxon>
        <taxon>Eubacteriales</taxon>
        <taxon>Clostridiaceae</taxon>
        <taxon>Clostridium</taxon>
    </lineage>
</organism>
<evidence type="ECO:0000313" key="2">
    <source>
        <dbReference type="EMBL" id="MCY6485751.1"/>
    </source>
</evidence>
<sequence length="146" mass="16136">MDFKKIKYSVDDKIAYINLNSPQNLNALDAPMVKELIEVMDICADNRSVKVVIISGGERAFSSGGDIGAMRKALDGDILDFFGSTIRDVGTLALKIRDLKKPVTTSIKGAAADACFNLALLYDFRITAENTKFIQVFVNNELERRI</sequence>
<dbReference type="PANTHER" id="PTHR43802:SF1">
    <property type="entry name" value="IP11341P-RELATED"/>
    <property type="match status" value="1"/>
</dbReference>
<proteinExistence type="inferred from homology"/>
<dbReference type="InterPro" id="IPR029045">
    <property type="entry name" value="ClpP/crotonase-like_dom_sf"/>
</dbReference>
<dbReference type="CDD" id="cd06558">
    <property type="entry name" value="crotonase-like"/>
    <property type="match status" value="1"/>
</dbReference>
<evidence type="ECO:0000256" key="1">
    <source>
        <dbReference type="ARBA" id="ARBA00005254"/>
    </source>
</evidence>
<dbReference type="PANTHER" id="PTHR43802">
    <property type="entry name" value="ENOYL-COA HYDRATASE"/>
    <property type="match status" value="1"/>
</dbReference>